<dbReference type="SMART" id="SM01411">
    <property type="entry name" value="Ephrin_rec_like"/>
    <property type="match status" value="3"/>
</dbReference>
<dbReference type="SUPFAM" id="SSF57184">
    <property type="entry name" value="Growth factor receptor domain"/>
    <property type="match status" value="1"/>
</dbReference>
<dbReference type="PANTHER" id="PTHR46967:SF2">
    <property type="entry name" value="SUSHI, VON WILLEBRAND FACTOR TYPE A, EGF AND PENTRAXIN DOMAIN-CONTAINING PROTEIN 1-LIKE"/>
    <property type="match status" value="1"/>
</dbReference>
<dbReference type="AlphaFoldDB" id="A0A1Y3EKW3"/>
<feature type="domain" description="Tyrosine-protein kinase ephrin type A/B receptor-like" evidence="1">
    <location>
        <begin position="159"/>
        <end position="206"/>
    </location>
</feature>
<dbReference type="Pfam" id="PF07699">
    <property type="entry name" value="Ephrin_rec_like"/>
    <property type="match status" value="3"/>
</dbReference>
<dbReference type="PANTHER" id="PTHR46967">
    <property type="entry name" value="INSULIN-LIKE GROWTH FACTOR BINDING PROTEIN,N-TERMINAL"/>
    <property type="match status" value="1"/>
</dbReference>
<evidence type="ECO:0000313" key="3">
    <source>
        <dbReference type="Proteomes" id="UP000243006"/>
    </source>
</evidence>
<dbReference type="Proteomes" id="UP000243006">
    <property type="component" value="Unassembled WGS sequence"/>
</dbReference>
<name>A0A1Y3EKW3_9BILA</name>
<evidence type="ECO:0000313" key="2">
    <source>
        <dbReference type="EMBL" id="OUC45390.1"/>
    </source>
</evidence>
<dbReference type="EMBL" id="LVZM01009729">
    <property type="protein sequence ID" value="OUC45390.1"/>
    <property type="molecule type" value="Genomic_DNA"/>
</dbReference>
<sequence length="400" mass="44991">MGRASASTFQKRQVKASDVYRVDFSFVANRDPVRHRHSDIRANIIDTLKDDIVKENGFDFSSVLPSGTPDLRSLKISDDFHCPIGQVNRNDVCARFYFSVPCAMGSFFNITTLKCQLCPIGMYQNQVGQLACEACPAGHTTTGFASSQRTDCKESCPAGHFYNLKKENCEPCGYGFYQPSAGSFQCIHCDLGKSTYDTVSTSKQQCSDICPDGMQLSAGGDCQPCPMATYRRRNENDHCESCPAGLTTEDKGSISIEQCNLRNNIAMQPFRNWWCIVKTKRYFYFQLCAWKVNIWTNRPKNVFHARRDFIKIKRCKGSVSLARKITPPLTLVRHKNLNAILRISAKLWSTTATGTRCVLDLPGEAFECQCQPGYRGNGTFCEDSCIIFAPTMQCEKVRQR</sequence>
<reference evidence="2 3" key="1">
    <citation type="submission" date="2015-04" db="EMBL/GenBank/DDBJ databases">
        <title>Draft genome of the roundworm Trichinella nativa.</title>
        <authorList>
            <person name="Mitreva M."/>
        </authorList>
    </citation>
    <scope>NUCLEOTIDE SEQUENCE [LARGE SCALE GENOMIC DNA]</scope>
    <source>
        <strain evidence="2 3">ISS45</strain>
    </source>
</reference>
<organism evidence="2 3">
    <name type="scientific">Trichinella nativa</name>
    <dbReference type="NCBI Taxonomy" id="6335"/>
    <lineage>
        <taxon>Eukaryota</taxon>
        <taxon>Metazoa</taxon>
        <taxon>Ecdysozoa</taxon>
        <taxon>Nematoda</taxon>
        <taxon>Enoplea</taxon>
        <taxon>Dorylaimia</taxon>
        <taxon>Trichinellida</taxon>
        <taxon>Trichinellidae</taxon>
        <taxon>Trichinella</taxon>
    </lineage>
</organism>
<protein>
    <submittedName>
        <fullName evidence="2">Putative GCC2 and GCC3</fullName>
    </submittedName>
</protein>
<dbReference type="InterPro" id="IPR009030">
    <property type="entry name" value="Growth_fac_rcpt_cys_sf"/>
</dbReference>
<feature type="domain" description="Tyrosine-protein kinase ephrin type A/B receptor-like" evidence="1">
    <location>
        <begin position="105"/>
        <end position="152"/>
    </location>
</feature>
<gene>
    <name evidence="2" type="ORF">D917_08479</name>
</gene>
<accession>A0A1Y3EKW3</accession>
<proteinExistence type="predicted"/>
<evidence type="ECO:0000259" key="1">
    <source>
        <dbReference type="Pfam" id="PF07699"/>
    </source>
</evidence>
<feature type="domain" description="Tyrosine-protein kinase ephrin type A/B receptor-like" evidence="1">
    <location>
        <begin position="220"/>
        <end position="259"/>
    </location>
</feature>
<comment type="caution">
    <text evidence="2">The sequence shown here is derived from an EMBL/GenBank/DDBJ whole genome shotgun (WGS) entry which is preliminary data.</text>
</comment>
<dbReference type="InterPro" id="IPR011641">
    <property type="entry name" value="Tyr-kin_ephrin_A/B_rcpt-like"/>
</dbReference>
<dbReference type="Gene3D" id="2.10.50.10">
    <property type="entry name" value="Tumor Necrosis Factor Receptor, subunit A, domain 2"/>
    <property type="match status" value="3"/>
</dbReference>